<dbReference type="InterPro" id="IPR011990">
    <property type="entry name" value="TPR-like_helical_dom_sf"/>
</dbReference>
<evidence type="ECO:0000313" key="9">
    <source>
        <dbReference type="EMBL" id="GAV04096.1"/>
    </source>
</evidence>
<dbReference type="InterPro" id="IPR019734">
    <property type="entry name" value="TPR_rpt"/>
</dbReference>
<sequence>MAHSRHSEFDPLHQTGIPNIADDIRYACTLCTNLHLGISAQWASTALLSYREPTTGQHAPLQDRNIHISAGWLHTPGLQPATSTPLTIFKVRLPPAADAMTPLLTTTKEPAVNALSESLLDPVHNLAHSAMNLRKYKEVIWLTQGKTASDPLLRFLNFFSRHLHTERTGALYYTRNDMDAFDKKHFAQIHDKLLSEIADHFEASRAVKADAPLLFLFGKLLRKRNRTADAIKAFVEAIVLEPAVLESWLELSEVLENRSEILKVSSSLPDYWFKQFFLGKAFAHIGLVDRALEAFENFQNLGFHSNPDLNNAMGKLLMTIDPDHSLSFMESARLFNPLRINDVDSYSHLLFIIDDHVRMRKLAGEIYLADRFTAESSIALGNFYGLLGEHDKAVVNFLKALRYNPELHHVWTLIGHEQVELKQTDLAMRSYHNAVEANPKEYRAWYGLGQTLEILRAHSSALYYFKKAFEYCPNDTRMLLALGDTFQILENNIDAERCYWRSYQVDGDTIALVRLARLFEKLGRYGRAAELYVKYTADIQSHFEEQLGSLADRDDAEDLGHAYLYLSKYYLLHRLFDNAFQEAQAAEVFRDVKDEAHAMLKQISRMRAESTDHVDEQGESIDIDPARLGFPLWKEPILIETVLRSSHGEDAHCGRHADDTS</sequence>
<keyword evidence="10" id="KW-1185">Reference proteome</keyword>
<feature type="repeat" description="TPR" evidence="7">
    <location>
        <begin position="408"/>
        <end position="441"/>
    </location>
</feature>
<feature type="repeat" description="TPR" evidence="7">
    <location>
        <begin position="374"/>
        <end position="407"/>
    </location>
</feature>
<keyword evidence="5 7" id="KW-0802">TPR repeat</keyword>
<evidence type="ECO:0000256" key="4">
    <source>
        <dbReference type="ARBA" id="ARBA00022786"/>
    </source>
</evidence>
<feature type="repeat" description="TPR" evidence="7">
    <location>
        <begin position="211"/>
        <end position="244"/>
    </location>
</feature>
<dbReference type="GO" id="GO:0051301">
    <property type="term" value="P:cell division"/>
    <property type="evidence" value="ECO:0007669"/>
    <property type="project" value="UniProtKB-KW"/>
</dbReference>
<comment type="caution">
    <text evidence="9">The sequence shown here is derived from an EMBL/GenBank/DDBJ whole genome shotgun (WGS) entry which is preliminary data.</text>
</comment>
<evidence type="ECO:0000256" key="6">
    <source>
        <dbReference type="ARBA" id="ARBA00023306"/>
    </source>
</evidence>
<keyword evidence="4" id="KW-0833">Ubl conjugation pathway</keyword>
<dbReference type="STRING" id="947166.A0A1D1VT94"/>
<dbReference type="EMBL" id="BDGG01000010">
    <property type="protein sequence ID" value="GAV04096.1"/>
    <property type="molecule type" value="Genomic_DNA"/>
</dbReference>
<dbReference type="GO" id="GO:0045842">
    <property type="term" value="P:positive regulation of mitotic metaphase/anaphase transition"/>
    <property type="evidence" value="ECO:0007669"/>
    <property type="project" value="TreeGrafter"/>
</dbReference>
<dbReference type="Gene3D" id="1.25.40.10">
    <property type="entry name" value="Tetratricopeptide repeat domain"/>
    <property type="match status" value="2"/>
</dbReference>
<evidence type="ECO:0000256" key="7">
    <source>
        <dbReference type="PROSITE-ProRule" id="PRU00339"/>
    </source>
</evidence>
<evidence type="ECO:0000256" key="1">
    <source>
        <dbReference type="ARBA" id="ARBA00022618"/>
    </source>
</evidence>
<keyword evidence="3" id="KW-0498">Mitosis</keyword>
<dbReference type="Pfam" id="PF04049">
    <property type="entry name" value="ANAPC8"/>
    <property type="match status" value="1"/>
</dbReference>
<dbReference type="SMART" id="SM00028">
    <property type="entry name" value="TPR"/>
    <property type="match status" value="5"/>
</dbReference>
<dbReference type="OrthoDB" id="10262026at2759"/>
<dbReference type="GO" id="GO:0031145">
    <property type="term" value="P:anaphase-promoting complex-dependent catabolic process"/>
    <property type="evidence" value="ECO:0007669"/>
    <property type="project" value="TreeGrafter"/>
</dbReference>
<reference evidence="9 10" key="1">
    <citation type="journal article" date="2016" name="Nat. Commun.">
        <title>Extremotolerant tardigrade genome and improved radiotolerance of human cultured cells by tardigrade-unique protein.</title>
        <authorList>
            <person name="Hashimoto T."/>
            <person name="Horikawa D.D."/>
            <person name="Saito Y."/>
            <person name="Kuwahara H."/>
            <person name="Kozuka-Hata H."/>
            <person name="Shin-I T."/>
            <person name="Minakuchi Y."/>
            <person name="Ohishi K."/>
            <person name="Motoyama A."/>
            <person name="Aizu T."/>
            <person name="Enomoto A."/>
            <person name="Kondo K."/>
            <person name="Tanaka S."/>
            <person name="Hara Y."/>
            <person name="Koshikawa S."/>
            <person name="Sagara H."/>
            <person name="Miura T."/>
            <person name="Yokobori S."/>
            <person name="Miyagawa K."/>
            <person name="Suzuki Y."/>
            <person name="Kubo T."/>
            <person name="Oyama M."/>
            <person name="Kohara Y."/>
            <person name="Fujiyama A."/>
            <person name="Arakawa K."/>
            <person name="Katayama T."/>
            <person name="Toyoda A."/>
            <person name="Kunieda T."/>
        </authorList>
    </citation>
    <scope>NUCLEOTIDE SEQUENCE [LARGE SCALE GENOMIC DNA]</scope>
    <source>
        <strain evidence="9 10">YOKOZUNA-1</strain>
    </source>
</reference>
<dbReference type="Pfam" id="PF13432">
    <property type="entry name" value="TPR_16"/>
    <property type="match status" value="1"/>
</dbReference>
<keyword evidence="1" id="KW-0132">Cell division</keyword>
<dbReference type="Proteomes" id="UP000186922">
    <property type="component" value="Unassembled WGS sequence"/>
</dbReference>
<feature type="domain" description="Cdc23" evidence="8">
    <location>
        <begin position="22"/>
        <end position="282"/>
    </location>
</feature>
<dbReference type="AlphaFoldDB" id="A0A1D1VT94"/>
<dbReference type="Pfam" id="PF13176">
    <property type="entry name" value="TPR_7"/>
    <property type="match status" value="1"/>
</dbReference>
<name>A0A1D1VT94_RAMVA</name>
<evidence type="ECO:0000256" key="5">
    <source>
        <dbReference type="ARBA" id="ARBA00022803"/>
    </source>
</evidence>
<accession>A0A1D1VT94</accession>
<keyword evidence="2" id="KW-0677">Repeat</keyword>
<dbReference type="InterPro" id="IPR007192">
    <property type="entry name" value="APC8"/>
</dbReference>
<protein>
    <recommendedName>
        <fullName evidence="8">Cdc23 domain-containing protein</fullName>
    </recommendedName>
</protein>
<keyword evidence="6" id="KW-0131">Cell cycle</keyword>
<proteinExistence type="predicted"/>
<evidence type="ECO:0000256" key="2">
    <source>
        <dbReference type="ARBA" id="ARBA00022737"/>
    </source>
</evidence>
<dbReference type="GO" id="GO:0005680">
    <property type="term" value="C:anaphase-promoting complex"/>
    <property type="evidence" value="ECO:0007669"/>
    <property type="project" value="InterPro"/>
</dbReference>
<evidence type="ECO:0000259" key="8">
    <source>
        <dbReference type="Pfam" id="PF04049"/>
    </source>
</evidence>
<feature type="repeat" description="TPR" evidence="7">
    <location>
        <begin position="442"/>
        <end position="475"/>
    </location>
</feature>
<dbReference type="Pfam" id="PF13181">
    <property type="entry name" value="TPR_8"/>
    <property type="match status" value="1"/>
</dbReference>
<gene>
    <name evidence="9" type="primary">RvY_14428-1</name>
    <name evidence="9" type="synonym">RvY_14428.1</name>
    <name evidence="9" type="ORF">RvY_14428</name>
</gene>
<dbReference type="PROSITE" id="PS50005">
    <property type="entry name" value="TPR"/>
    <property type="match status" value="4"/>
</dbReference>
<dbReference type="SUPFAM" id="SSF48452">
    <property type="entry name" value="TPR-like"/>
    <property type="match status" value="2"/>
</dbReference>
<dbReference type="GO" id="GO:0016567">
    <property type="term" value="P:protein ubiquitination"/>
    <property type="evidence" value="ECO:0007669"/>
    <property type="project" value="TreeGrafter"/>
</dbReference>
<dbReference type="PANTHER" id="PTHR12558:SF10">
    <property type="entry name" value="CELL DIVISION CYCLE PROTEIN 23 HOMOLOG"/>
    <property type="match status" value="1"/>
</dbReference>
<evidence type="ECO:0000313" key="10">
    <source>
        <dbReference type="Proteomes" id="UP000186922"/>
    </source>
</evidence>
<dbReference type="PANTHER" id="PTHR12558">
    <property type="entry name" value="CELL DIVISION CYCLE 16,23,27"/>
    <property type="match status" value="1"/>
</dbReference>
<organism evidence="9 10">
    <name type="scientific">Ramazzottius varieornatus</name>
    <name type="common">Water bear</name>
    <name type="synonym">Tardigrade</name>
    <dbReference type="NCBI Taxonomy" id="947166"/>
    <lineage>
        <taxon>Eukaryota</taxon>
        <taxon>Metazoa</taxon>
        <taxon>Ecdysozoa</taxon>
        <taxon>Tardigrada</taxon>
        <taxon>Eutardigrada</taxon>
        <taxon>Parachela</taxon>
        <taxon>Hypsibioidea</taxon>
        <taxon>Ramazzottiidae</taxon>
        <taxon>Ramazzottius</taxon>
    </lineage>
</organism>
<evidence type="ECO:0000256" key="3">
    <source>
        <dbReference type="ARBA" id="ARBA00022776"/>
    </source>
</evidence>